<dbReference type="RefSeq" id="WP_224612391.1">
    <property type="nucleotide sequence ID" value="NZ_JAIQXV010000026.1"/>
</dbReference>
<evidence type="ECO:0000313" key="1">
    <source>
        <dbReference type="EMBL" id="MFC6662680.1"/>
    </source>
</evidence>
<sequence length="262" mass="29329">MKIPRLLFHVIEDPHVMPALPGYRGEVASEISERALGGRAMPVMASRRAQLLDAVAETEMLLNRVAAEYARPRYSTEWDELDIFVFQSTLDHPDPPKVRGVMGFYNDGPEGPLKFAPYMDLYVLPGAEDRLSASALHEFGHFLRSRAAWQLESKAFVYRVFEEGLSEHLVGLTLGPEHVIHSAPLSGPELEMLLQQVTLSRRDVLEKDSQPEKSLQSYQLGYHVVQRLLNAGEVLADLVKLPLPETGSLVQLHTKALLELQA</sequence>
<proteinExistence type="predicted"/>
<reference evidence="2" key="1">
    <citation type="journal article" date="2019" name="Int. J. Syst. Evol. Microbiol.">
        <title>The Global Catalogue of Microorganisms (GCM) 10K type strain sequencing project: providing services to taxonomists for standard genome sequencing and annotation.</title>
        <authorList>
            <consortium name="The Broad Institute Genomics Platform"/>
            <consortium name="The Broad Institute Genome Sequencing Center for Infectious Disease"/>
            <person name="Wu L."/>
            <person name="Ma J."/>
        </authorList>
    </citation>
    <scope>NUCLEOTIDE SEQUENCE [LARGE SCALE GENOMIC DNA]</scope>
    <source>
        <strain evidence="2">CCUG 63830</strain>
    </source>
</reference>
<gene>
    <name evidence="1" type="ORF">ACFP90_21755</name>
</gene>
<dbReference type="Proteomes" id="UP001596317">
    <property type="component" value="Unassembled WGS sequence"/>
</dbReference>
<comment type="caution">
    <text evidence="1">The sequence shown here is derived from an EMBL/GenBank/DDBJ whole genome shotgun (WGS) entry which is preliminary data.</text>
</comment>
<organism evidence="1 2">
    <name type="scientific">Deinococcus multiflagellatus</name>
    <dbReference type="NCBI Taxonomy" id="1656887"/>
    <lineage>
        <taxon>Bacteria</taxon>
        <taxon>Thermotogati</taxon>
        <taxon>Deinococcota</taxon>
        <taxon>Deinococci</taxon>
        <taxon>Deinococcales</taxon>
        <taxon>Deinococcaceae</taxon>
        <taxon>Deinococcus</taxon>
    </lineage>
</organism>
<protein>
    <submittedName>
        <fullName evidence="1">Uncharacterized protein</fullName>
    </submittedName>
</protein>
<accession>A0ABW1ZSL0</accession>
<name>A0ABW1ZSL0_9DEIO</name>
<dbReference type="EMBL" id="JBHSWB010000002">
    <property type="protein sequence ID" value="MFC6662680.1"/>
    <property type="molecule type" value="Genomic_DNA"/>
</dbReference>
<keyword evidence="2" id="KW-1185">Reference proteome</keyword>
<evidence type="ECO:0000313" key="2">
    <source>
        <dbReference type="Proteomes" id="UP001596317"/>
    </source>
</evidence>